<dbReference type="SUPFAM" id="SSF52540">
    <property type="entry name" value="P-loop containing nucleoside triphosphate hydrolases"/>
    <property type="match status" value="1"/>
</dbReference>
<protein>
    <submittedName>
        <fullName evidence="3">Magnesium-chelatase 60 kDa subunit</fullName>
        <ecNumber evidence="3">6.6.1.1</ecNumber>
    </submittedName>
</protein>
<dbReference type="Proteomes" id="UP000193570">
    <property type="component" value="Unassembled WGS sequence"/>
</dbReference>
<keyword evidence="4" id="KW-1185">Reference proteome</keyword>
<dbReference type="AlphaFoldDB" id="A0A1X6ZN27"/>
<evidence type="ECO:0000313" key="3">
    <source>
        <dbReference type="EMBL" id="SLN56534.1"/>
    </source>
</evidence>
<dbReference type="InterPro" id="IPR027417">
    <property type="entry name" value="P-loop_NTPase"/>
</dbReference>
<dbReference type="InterPro" id="IPR041628">
    <property type="entry name" value="ChlI/MoxR_AAA_lid"/>
</dbReference>
<feature type="compositionally biased region" description="Low complexity" evidence="1">
    <location>
        <begin position="314"/>
        <end position="323"/>
    </location>
</feature>
<name>A0A1X6ZN27_9RHOB</name>
<dbReference type="Pfam" id="PF17863">
    <property type="entry name" value="AAA_lid_2"/>
    <property type="match status" value="1"/>
</dbReference>
<organism evidence="3 4">
    <name type="scientific">Roseivivax jejudonensis</name>
    <dbReference type="NCBI Taxonomy" id="1529041"/>
    <lineage>
        <taxon>Bacteria</taxon>
        <taxon>Pseudomonadati</taxon>
        <taxon>Pseudomonadota</taxon>
        <taxon>Alphaproteobacteria</taxon>
        <taxon>Rhodobacterales</taxon>
        <taxon>Roseobacteraceae</taxon>
        <taxon>Roseivivax</taxon>
    </lineage>
</organism>
<evidence type="ECO:0000256" key="1">
    <source>
        <dbReference type="SAM" id="MobiDB-lite"/>
    </source>
</evidence>
<accession>A0A1X6ZN27</accession>
<dbReference type="RefSeq" id="WP_085792517.1">
    <property type="nucleotide sequence ID" value="NZ_FWFK01000005.1"/>
</dbReference>
<proteinExistence type="predicted"/>
<dbReference type="EMBL" id="FWFK01000005">
    <property type="protein sequence ID" value="SLN56534.1"/>
    <property type="molecule type" value="Genomic_DNA"/>
</dbReference>
<dbReference type="Gene3D" id="1.10.8.80">
    <property type="entry name" value="Magnesium chelatase subunit I, C-Terminal domain"/>
    <property type="match status" value="1"/>
</dbReference>
<feature type="domain" description="VWFA" evidence="2">
    <location>
        <begin position="376"/>
        <end position="556"/>
    </location>
</feature>
<sequence length="558" mass="57740">MKDEPGEVWVAGQLAATLLTIDPARLGGMHLRARVGPARTAFLDALPPDLAAAPRIAPGIADETLYGGTDIAASLAAGRKITADGVLARGGALTLTSAERTGPGLAARLALALDAGAVGPLLILDEGTEDERAPERLIERAAFACDLDGLRPETMAEIALSSAERDAARARLCDVTLPDDALTTLVSTAAALGIDSLRAPLFATAAARAHAALSGRNSVTSDDLEIAVSLVFAHRATRLPSEEPDEETSDPPPDPETTDDGDSDPAEGDTIPQEMLIEAVRAMLPAGLLAQRRARKANAPSGAGQGARRRGAQRGRPLPARPGTPSATARIDVVATLRAAAPWQGLRRAADPDRPGLIIRKSDLRLRRFQDRSERLVIFCVDASGSAAMARLAEAKGAVELMLAEAYSRRDRVALVTFRGEGAEVSLPPTRSLVQAKRRLAGLPGGGGTPLAAGLRAVHALAERARRAGQSPALALLTDGRANVALPGGSGRAQAMADAEAMAGHLRACGLDGVVIDTGARPRPELETLAGRMDLGYLALPRADAAAMKRGVDAALGV</sequence>
<dbReference type="PANTHER" id="PTHR43473:SF2">
    <property type="entry name" value="MAGNESIUM-CHELATASE SUBUNIT CHLD, CHLOROPLASTIC"/>
    <property type="match status" value="1"/>
</dbReference>
<dbReference type="EC" id="6.6.1.1" evidence="3"/>
<feature type="region of interest" description="Disordered" evidence="1">
    <location>
        <begin position="236"/>
        <end position="269"/>
    </location>
</feature>
<feature type="compositionally biased region" description="Acidic residues" evidence="1">
    <location>
        <begin position="256"/>
        <end position="267"/>
    </location>
</feature>
<evidence type="ECO:0000259" key="2">
    <source>
        <dbReference type="PROSITE" id="PS50234"/>
    </source>
</evidence>
<dbReference type="PANTHER" id="PTHR43473">
    <property type="entry name" value="MAGNESIUM-CHELATASE SUBUNIT CHLD, CHLOROPLASTIC"/>
    <property type="match status" value="1"/>
</dbReference>
<dbReference type="OrthoDB" id="9775079at2"/>
<gene>
    <name evidence="3" type="primary">bchD</name>
    <name evidence="3" type="ORF">ROJ8625_02823</name>
</gene>
<reference evidence="3 4" key="1">
    <citation type="submission" date="2017-03" db="EMBL/GenBank/DDBJ databases">
        <authorList>
            <person name="Afonso C.L."/>
            <person name="Miller P.J."/>
            <person name="Scott M.A."/>
            <person name="Spackman E."/>
            <person name="Goraichik I."/>
            <person name="Dimitrov K.M."/>
            <person name="Suarez D.L."/>
            <person name="Swayne D.E."/>
        </authorList>
    </citation>
    <scope>NUCLEOTIDE SEQUENCE [LARGE SCALE GENOMIC DNA]</scope>
    <source>
        <strain evidence="3 4">CECT 8625</strain>
    </source>
</reference>
<evidence type="ECO:0000313" key="4">
    <source>
        <dbReference type="Proteomes" id="UP000193570"/>
    </source>
</evidence>
<dbReference type="InterPro" id="IPR002035">
    <property type="entry name" value="VWF_A"/>
</dbReference>
<dbReference type="Gene3D" id="3.40.50.410">
    <property type="entry name" value="von Willebrand factor, type A domain"/>
    <property type="match status" value="1"/>
</dbReference>
<dbReference type="NCBIfam" id="NF009943">
    <property type="entry name" value="PRK13406.1"/>
    <property type="match status" value="1"/>
</dbReference>
<dbReference type="Pfam" id="PF13519">
    <property type="entry name" value="VWA_2"/>
    <property type="match status" value="1"/>
</dbReference>
<dbReference type="PROSITE" id="PS50234">
    <property type="entry name" value="VWFA"/>
    <property type="match status" value="1"/>
</dbReference>
<dbReference type="SMART" id="SM00327">
    <property type="entry name" value="VWA"/>
    <property type="match status" value="1"/>
</dbReference>
<dbReference type="InterPro" id="IPR036465">
    <property type="entry name" value="vWFA_dom_sf"/>
</dbReference>
<dbReference type="SUPFAM" id="SSF53300">
    <property type="entry name" value="vWA-like"/>
    <property type="match status" value="1"/>
</dbReference>
<dbReference type="GO" id="GO:0016851">
    <property type="term" value="F:magnesium chelatase activity"/>
    <property type="evidence" value="ECO:0007669"/>
    <property type="project" value="UniProtKB-EC"/>
</dbReference>
<feature type="region of interest" description="Disordered" evidence="1">
    <location>
        <begin position="292"/>
        <end position="326"/>
    </location>
</feature>
<keyword evidence="3" id="KW-0436">Ligase</keyword>